<dbReference type="GO" id="GO:0098046">
    <property type="term" value="C:type V protein secretion system complex"/>
    <property type="evidence" value="ECO:0007669"/>
    <property type="project" value="TreeGrafter"/>
</dbReference>
<dbReference type="GO" id="GO:0008320">
    <property type="term" value="F:protein transmembrane transporter activity"/>
    <property type="evidence" value="ECO:0007669"/>
    <property type="project" value="TreeGrafter"/>
</dbReference>
<dbReference type="Pfam" id="PF17287">
    <property type="entry name" value="POTRA_3"/>
    <property type="match status" value="1"/>
</dbReference>
<dbReference type="Proteomes" id="UP000298656">
    <property type="component" value="Chromosome 1"/>
</dbReference>
<reference evidence="12 13" key="1">
    <citation type="submission" date="2019-05" db="EMBL/GenBank/DDBJ databases">
        <title>Burkholderia sp. DHOD12, isolated from subtropical forest soil.</title>
        <authorList>
            <person name="Gao Z.-H."/>
            <person name="Qiu L.-H."/>
        </authorList>
    </citation>
    <scope>NUCLEOTIDE SEQUENCE [LARGE SCALE GENOMIC DNA]</scope>
    <source>
        <strain evidence="12 13">DHOD12</strain>
    </source>
</reference>
<evidence type="ECO:0000256" key="4">
    <source>
        <dbReference type="ARBA" id="ARBA00022452"/>
    </source>
</evidence>
<evidence type="ECO:0000256" key="8">
    <source>
        <dbReference type="ARBA" id="ARBA00023237"/>
    </source>
</evidence>
<evidence type="ECO:0000259" key="11">
    <source>
        <dbReference type="PROSITE" id="PS51779"/>
    </source>
</evidence>
<name>A0A4P8IP03_9BURK</name>
<evidence type="ECO:0000256" key="1">
    <source>
        <dbReference type="ARBA" id="ARBA00004442"/>
    </source>
</evidence>
<keyword evidence="5" id="KW-0812">Transmembrane</keyword>
<sequence>MTVRYKGLVYGAILAFAIDYFAAPSSAWADSPLNLNDLQRQNDVILRQQQNQLRQDQSNAERPGRTGGATLTPPAPVTVPETGPCRDIKAIVVNGATHLPKGTLDKLVHAYEGRCLRANDIEALLTEITAEYFRRAYITTHAYLPAQDLTTGQLTITVVEGRIQAYRIEDNPHNRLWANAIFPAVPGAMLNLRDLEQGIDQINRATSNNARLDIEPGSQPGESVVVVHNPQSFPLHLFTSYDNQSVDATGRLSGMATVTEDGLLGLNEIVSVTHRQTLPFDSAHDSKTDALDVVIPFGYNTLTFDLSDMRYDSLVNEASGTPLLSQGSTITRSIGLDRVVFRNQDSKVSVSASLTDQSTSSYLQHQFLSVASRELTFLDLGTSLFAGVGGGLFNGRFDFVQGLPILGSLRDPGEVPDSAPHAQFSKVTLDLGYTRPFSLFGRNLDWSSHLDAQYAMTTLFGSQQILLGGPTTVRGFLDETLSGDTGAYWRNEIGVPFSLSGQLGTLSGRFYTGFDAGSVTNRAPGVPGGTMTGLTVGASWQWRRVSGEVYFSHPLTMPNSIAREANRVFFRLSYSL</sequence>
<feature type="domain" description="POTRA" evidence="11">
    <location>
        <begin position="86"/>
        <end position="161"/>
    </location>
</feature>
<keyword evidence="13" id="KW-1185">Reference proteome</keyword>
<dbReference type="PROSITE" id="PS51779">
    <property type="entry name" value="POTRA"/>
    <property type="match status" value="1"/>
</dbReference>
<comment type="subcellular location">
    <subcellularLocation>
        <location evidence="1">Cell outer membrane</location>
    </subcellularLocation>
</comment>
<dbReference type="KEGG" id="tvl:FAZ95_13110"/>
<dbReference type="InterPro" id="IPR005565">
    <property type="entry name" value="Hemolysn_activator_HlyB_C"/>
</dbReference>
<dbReference type="InterPro" id="IPR035251">
    <property type="entry name" value="ShlB_POTRA"/>
</dbReference>
<dbReference type="AlphaFoldDB" id="A0A4P8IP03"/>
<feature type="region of interest" description="Disordered" evidence="9">
    <location>
        <begin position="51"/>
        <end position="79"/>
    </location>
</feature>
<feature type="chain" id="PRO_5020325034" evidence="10">
    <location>
        <begin position="30"/>
        <end position="576"/>
    </location>
</feature>
<keyword evidence="4" id="KW-1134">Transmembrane beta strand</keyword>
<keyword evidence="8" id="KW-0998">Cell outer membrane</keyword>
<accession>A0A4P8IP03</accession>
<dbReference type="GO" id="GO:0046819">
    <property type="term" value="P:protein secretion by the type V secretion system"/>
    <property type="evidence" value="ECO:0007669"/>
    <property type="project" value="TreeGrafter"/>
</dbReference>
<evidence type="ECO:0000256" key="10">
    <source>
        <dbReference type="SAM" id="SignalP"/>
    </source>
</evidence>
<evidence type="ECO:0000256" key="6">
    <source>
        <dbReference type="ARBA" id="ARBA00022927"/>
    </source>
</evidence>
<dbReference type="GO" id="GO:0009279">
    <property type="term" value="C:cell outer membrane"/>
    <property type="evidence" value="ECO:0007669"/>
    <property type="project" value="UniProtKB-SubCell"/>
</dbReference>
<dbReference type="Gene3D" id="2.40.160.50">
    <property type="entry name" value="membrane protein fhac: a member of the omp85/tpsb transporter family"/>
    <property type="match status" value="1"/>
</dbReference>
<evidence type="ECO:0000256" key="9">
    <source>
        <dbReference type="SAM" id="MobiDB-lite"/>
    </source>
</evidence>
<keyword evidence="10" id="KW-0732">Signal</keyword>
<evidence type="ECO:0000256" key="7">
    <source>
        <dbReference type="ARBA" id="ARBA00023136"/>
    </source>
</evidence>
<dbReference type="InterPro" id="IPR027282">
    <property type="entry name" value="TPS"/>
</dbReference>
<evidence type="ECO:0000256" key="3">
    <source>
        <dbReference type="ARBA" id="ARBA00022448"/>
    </source>
</evidence>
<dbReference type="PIRSF" id="PIRSF029745">
    <property type="entry name" value="FhaC"/>
    <property type="match status" value="1"/>
</dbReference>
<keyword evidence="6" id="KW-0653">Protein transport</keyword>
<evidence type="ECO:0000313" key="12">
    <source>
        <dbReference type="EMBL" id="QCP50036.1"/>
    </source>
</evidence>
<evidence type="ECO:0000313" key="13">
    <source>
        <dbReference type="Proteomes" id="UP000298656"/>
    </source>
</evidence>
<comment type="similarity">
    <text evidence="2">Belongs to the TPS (TC 1.B.20) family.</text>
</comment>
<keyword evidence="3" id="KW-0813">Transport</keyword>
<dbReference type="PANTHER" id="PTHR34597">
    <property type="entry name" value="SLR1661 PROTEIN"/>
    <property type="match status" value="1"/>
</dbReference>
<dbReference type="EMBL" id="CP040077">
    <property type="protein sequence ID" value="QCP50036.1"/>
    <property type="molecule type" value="Genomic_DNA"/>
</dbReference>
<evidence type="ECO:0000256" key="5">
    <source>
        <dbReference type="ARBA" id="ARBA00022692"/>
    </source>
</evidence>
<dbReference type="InterPro" id="IPR051544">
    <property type="entry name" value="TPS_OM_transporter"/>
</dbReference>
<evidence type="ECO:0000256" key="2">
    <source>
        <dbReference type="ARBA" id="ARBA00009055"/>
    </source>
</evidence>
<feature type="signal peptide" evidence="10">
    <location>
        <begin position="1"/>
        <end position="29"/>
    </location>
</feature>
<dbReference type="PANTHER" id="PTHR34597:SF3">
    <property type="entry name" value="OUTER MEMBRANE TRANSPORTER CDIB"/>
    <property type="match status" value="1"/>
</dbReference>
<dbReference type="RefSeq" id="WP_137332859.1">
    <property type="nucleotide sequence ID" value="NZ_CP040077.1"/>
</dbReference>
<keyword evidence="7" id="KW-0472">Membrane</keyword>
<dbReference type="InterPro" id="IPR013686">
    <property type="entry name" value="Polypept-transport_assoc_ShlB"/>
</dbReference>
<organism evidence="12 13">
    <name type="scientific">Trinickia violacea</name>
    <dbReference type="NCBI Taxonomy" id="2571746"/>
    <lineage>
        <taxon>Bacteria</taxon>
        <taxon>Pseudomonadati</taxon>
        <taxon>Pseudomonadota</taxon>
        <taxon>Betaproteobacteria</taxon>
        <taxon>Burkholderiales</taxon>
        <taxon>Burkholderiaceae</taxon>
        <taxon>Trinickia</taxon>
    </lineage>
</organism>
<dbReference type="OrthoDB" id="290122at2"/>
<protein>
    <submittedName>
        <fullName evidence="12">ShlB/FhaC/HecB family hemolysin secretion/activation protein</fullName>
    </submittedName>
</protein>
<proteinExistence type="inferred from homology"/>
<feature type="compositionally biased region" description="Low complexity" evidence="9">
    <location>
        <begin position="68"/>
        <end position="79"/>
    </location>
</feature>
<dbReference type="InterPro" id="IPR034746">
    <property type="entry name" value="POTRA"/>
</dbReference>
<dbReference type="Pfam" id="PF03865">
    <property type="entry name" value="ShlB"/>
    <property type="match status" value="1"/>
</dbReference>
<gene>
    <name evidence="12" type="ORF">FAZ95_13110</name>
</gene>
<dbReference type="Pfam" id="PF08479">
    <property type="entry name" value="POTRA_2"/>
    <property type="match status" value="1"/>
</dbReference>
<dbReference type="Gene3D" id="3.10.20.310">
    <property type="entry name" value="membrane protein fhac"/>
    <property type="match status" value="1"/>
</dbReference>